<gene>
    <name evidence="1" type="ORF">Tco_0774195</name>
</gene>
<reference evidence="1" key="1">
    <citation type="journal article" date="2022" name="Int. J. Mol. Sci.">
        <title>Draft Genome of Tanacetum Coccineum: Genomic Comparison of Closely Related Tanacetum-Family Plants.</title>
        <authorList>
            <person name="Yamashiro T."/>
            <person name="Shiraishi A."/>
            <person name="Nakayama K."/>
            <person name="Satake H."/>
        </authorList>
    </citation>
    <scope>NUCLEOTIDE SEQUENCE</scope>
</reference>
<protein>
    <submittedName>
        <fullName evidence="1">Uncharacterized protein</fullName>
    </submittedName>
</protein>
<sequence>MKLQERFPEADLEEKMNCWVRKEFKNFNEDVRLSIKHWKDSWHKRVYKKKQRRVRDNPEDYFSNHSNYGVLVETKQKARILELKRRHIEEYYSDYQYAVSIKKIQRIRACTHQIPQRIQAQYVVNLDNSTSNVLIPRDSWTSDLLVYKEPLSRLACLGLRKKYRLSLGMICPSR</sequence>
<evidence type="ECO:0000313" key="1">
    <source>
        <dbReference type="EMBL" id="GJS91559.1"/>
    </source>
</evidence>
<comment type="caution">
    <text evidence="1">The sequence shown here is derived from an EMBL/GenBank/DDBJ whole genome shotgun (WGS) entry which is preliminary data.</text>
</comment>
<organism evidence="1 2">
    <name type="scientific">Tanacetum coccineum</name>
    <dbReference type="NCBI Taxonomy" id="301880"/>
    <lineage>
        <taxon>Eukaryota</taxon>
        <taxon>Viridiplantae</taxon>
        <taxon>Streptophyta</taxon>
        <taxon>Embryophyta</taxon>
        <taxon>Tracheophyta</taxon>
        <taxon>Spermatophyta</taxon>
        <taxon>Magnoliopsida</taxon>
        <taxon>eudicotyledons</taxon>
        <taxon>Gunneridae</taxon>
        <taxon>Pentapetalae</taxon>
        <taxon>asterids</taxon>
        <taxon>campanulids</taxon>
        <taxon>Asterales</taxon>
        <taxon>Asteraceae</taxon>
        <taxon>Asteroideae</taxon>
        <taxon>Anthemideae</taxon>
        <taxon>Anthemidinae</taxon>
        <taxon>Tanacetum</taxon>
    </lineage>
</organism>
<dbReference type="EMBL" id="BQNB010011515">
    <property type="protein sequence ID" value="GJS91559.1"/>
    <property type="molecule type" value="Genomic_DNA"/>
</dbReference>
<proteinExistence type="predicted"/>
<accession>A0ABQ4ZMY2</accession>
<name>A0ABQ4ZMY2_9ASTR</name>
<dbReference type="Proteomes" id="UP001151760">
    <property type="component" value="Unassembled WGS sequence"/>
</dbReference>
<reference evidence="1" key="2">
    <citation type="submission" date="2022-01" db="EMBL/GenBank/DDBJ databases">
        <authorList>
            <person name="Yamashiro T."/>
            <person name="Shiraishi A."/>
            <person name="Satake H."/>
            <person name="Nakayama K."/>
        </authorList>
    </citation>
    <scope>NUCLEOTIDE SEQUENCE</scope>
</reference>
<evidence type="ECO:0000313" key="2">
    <source>
        <dbReference type="Proteomes" id="UP001151760"/>
    </source>
</evidence>
<keyword evidence="2" id="KW-1185">Reference proteome</keyword>